<evidence type="ECO:0000313" key="2">
    <source>
        <dbReference type="EMBL" id="RWX44225.1"/>
    </source>
</evidence>
<protein>
    <recommendedName>
        <fullName evidence="4">Gluconeogenesis factor</fullName>
    </recommendedName>
</protein>
<keyword evidence="3" id="KW-1185">Reference proteome</keyword>
<dbReference type="Gene3D" id="3.40.50.10680">
    <property type="entry name" value="CofD-like domains"/>
    <property type="match status" value="1"/>
</dbReference>
<dbReference type="EMBL" id="MTKO01000099">
    <property type="protein sequence ID" value="RWX44225.1"/>
    <property type="molecule type" value="Genomic_DNA"/>
</dbReference>
<sequence length="616" mass="67636">MENKTNIPLGDLLAGVTKKVFSPLDFMGKGSLTERVIAFALGEEPPCDVPGCTQEDWRGLAAGLRHVDVENVRVVVLGGGTGLSNVVGGDSRRADWKETPFTGLKEVFPHLHSVVCVTDDGGSTGEMLKDFPLIGLGDLRHVLLSSIRSTNLKEQYQLDDAAALKTAAALHGFFNFRFNKPPESATQLWAASGVAPEMLPSGLSVYLVDLVKRMLADERMASALRRPQCLGNLLLATAIYSKLPAFFRTAELAANQRLMQTAIMDGLADLSQAVGAGAQAVLPCTATPSQLQLLYANGVLVTGERKAGDARRGYPVERTMVCFADEPLLPEAVSQCIAEADIIIMAPGSLYSSIIPILQVPGLADVIRRNEKALKLLVANIWVQKGETDATRESPEKRFYVSDLIRAYGHNISGGIHGLFSHVLTLDLADIPGSVLQNYILEKKEPIYIDSDKVRELGFEPVRACIFSRNFLERQRVIQHDPDALALVVRSIWGLRETGFFALPLIAESSLPGPEFSVRISSDKLIPCMRYERIARAVEGLEFRYLTLDAELPENMSSSLQQNISAAVLEIFWRHSDIHPDHLQCLSGISLVETASWKRCQQWIMSFLFMIPKTVV</sequence>
<comment type="caution">
    <text evidence="2">The sequence shown here is derived from an EMBL/GenBank/DDBJ whole genome shotgun (WGS) entry which is preliminary data.</text>
</comment>
<dbReference type="GO" id="GO:0043743">
    <property type="term" value="F:LPPG:FO 2-phospho-L-lactate transferase activity"/>
    <property type="evidence" value="ECO:0007669"/>
    <property type="project" value="InterPro"/>
</dbReference>
<reference evidence="2 3" key="1">
    <citation type="submission" date="2017-01" db="EMBL/GenBank/DDBJ databases">
        <title>The cable genome- insights into the physiology and evolution of filamentous bacteria capable of sulfide oxidation via long distance electron transfer.</title>
        <authorList>
            <person name="Schreiber L."/>
            <person name="Bjerg J.T."/>
            <person name="Boggild A."/>
            <person name="Van De Vossenberg J."/>
            <person name="Meysman F."/>
            <person name="Nielsen L.P."/>
            <person name="Schramm A."/>
            <person name="Kjeldsen K.U."/>
        </authorList>
    </citation>
    <scope>NUCLEOTIDE SEQUENCE [LARGE SCALE GENOMIC DNA]</scope>
    <source>
        <strain evidence="2">MCF</strain>
    </source>
</reference>
<organism evidence="2 3">
    <name type="scientific">Candidatus Electrothrix aarhusensis</name>
    <dbReference type="NCBI Taxonomy" id="1859131"/>
    <lineage>
        <taxon>Bacteria</taxon>
        <taxon>Pseudomonadati</taxon>
        <taxon>Thermodesulfobacteriota</taxon>
        <taxon>Desulfobulbia</taxon>
        <taxon>Desulfobulbales</taxon>
        <taxon>Desulfobulbaceae</taxon>
        <taxon>Candidatus Electrothrix</taxon>
    </lineage>
</organism>
<dbReference type="InterPro" id="IPR010119">
    <property type="entry name" value="Gluconeogen_factor"/>
</dbReference>
<dbReference type="PANTHER" id="PTHR30135">
    <property type="entry name" value="UNCHARACTERIZED PROTEIN YVCK-RELATED"/>
    <property type="match status" value="1"/>
</dbReference>
<dbReference type="InterPro" id="IPR002882">
    <property type="entry name" value="CofD"/>
</dbReference>
<dbReference type="Proteomes" id="UP000287853">
    <property type="component" value="Unassembled WGS sequence"/>
</dbReference>
<evidence type="ECO:0000256" key="1">
    <source>
        <dbReference type="ARBA" id="ARBA00022490"/>
    </source>
</evidence>
<proteinExistence type="predicted"/>
<dbReference type="InterPro" id="IPR038136">
    <property type="entry name" value="CofD-like_dom_sf"/>
</dbReference>
<evidence type="ECO:0000313" key="3">
    <source>
        <dbReference type="Proteomes" id="UP000287853"/>
    </source>
</evidence>
<dbReference type="Pfam" id="PF01933">
    <property type="entry name" value="CofD"/>
    <property type="match status" value="1"/>
</dbReference>
<evidence type="ECO:0008006" key="4">
    <source>
        <dbReference type="Google" id="ProtNLM"/>
    </source>
</evidence>
<dbReference type="SUPFAM" id="SSF142338">
    <property type="entry name" value="CofD-like"/>
    <property type="match status" value="1"/>
</dbReference>
<gene>
    <name evidence="2" type="ORF">H206_02221</name>
</gene>
<accession>A0A3S3SJN0</accession>
<dbReference type="PANTHER" id="PTHR30135:SF3">
    <property type="entry name" value="GLUCONEOGENESIS FACTOR-RELATED"/>
    <property type="match status" value="1"/>
</dbReference>
<dbReference type="AlphaFoldDB" id="A0A3S3SJN0"/>
<name>A0A3S3SJN0_9BACT</name>
<keyword evidence="1" id="KW-0963">Cytoplasm</keyword>